<gene>
    <name evidence="3" type="ORF">UFOPK3903_01326</name>
</gene>
<dbReference type="AlphaFoldDB" id="A0A6J7N0P8"/>
<organism evidence="3">
    <name type="scientific">freshwater metagenome</name>
    <dbReference type="NCBI Taxonomy" id="449393"/>
    <lineage>
        <taxon>unclassified sequences</taxon>
        <taxon>metagenomes</taxon>
        <taxon>ecological metagenomes</taxon>
    </lineage>
</organism>
<name>A0A6J7N0P8_9ZZZZ</name>
<dbReference type="PANTHER" id="PTHR35004">
    <property type="entry name" value="TRANSPOSASE RV3428C-RELATED"/>
    <property type="match status" value="1"/>
</dbReference>
<dbReference type="NCBIfam" id="NF033546">
    <property type="entry name" value="transpos_IS21"/>
    <property type="match status" value="1"/>
</dbReference>
<feature type="domain" description="Integrase catalytic" evidence="2">
    <location>
        <begin position="125"/>
        <end position="313"/>
    </location>
</feature>
<feature type="compositionally biased region" description="Polar residues" evidence="1">
    <location>
        <begin position="9"/>
        <end position="26"/>
    </location>
</feature>
<dbReference type="InterPro" id="IPR001584">
    <property type="entry name" value="Integrase_cat-core"/>
</dbReference>
<reference evidence="3" key="1">
    <citation type="submission" date="2020-05" db="EMBL/GenBank/DDBJ databases">
        <authorList>
            <person name="Chiriac C."/>
            <person name="Salcher M."/>
            <person name="Ghai R."/>
            <person name="Kavagutti S V."/>
        </authorList>
    </citation>
    <scope>NUCLEOTIDE SEQUENCE</scope>
</reference>
<sequence length="507" mass="58153">MPGKRITQHQESLYMSARQSGKSQETAAAKAAISERSGRRIEKGERLSISGERHWRTREDPFEAIWKKELVPLLEKEAQLTGLTLWEYLEDEHPGKFPFSVLRTLQRRVKQWKATEGPEKVVIFRQSVPAGQQGLSDFSHPNTEITIQGKVFTHLLYQFRFAYSGWRYVQIILGGESYSALADGLQSALTLAGGSPVEHRTDSLSAAFINSVEEQKLTQSYDALCAHYNLRATRNNRGVSHENGAIECAHGSFKRRLDQALKLRGSADFVAIKDYQTFLSKVTERLNKRCQGRFKDEQLTLQALPGERFMDYSELSLKVTRSSTLEVKRVLYTVPSRMIGENVRVHVYHDRLAFFIGQTLTSTLARVYPNAGSHERGRCIDYRHVIHSLSAKPQAFRFLKFRDELLPTETYRKLWLNCDQQFQSREACKWIVGVLRIAMDHDCEERLGNELIVQVDNNKPLPTLKVLQERYLGKQTVPTIPARQHDLNSYDHLLQGNWHRMEAVGHA</sequence>
<dbReference type="Pfam" id="PF22483">
    <property type="entry name" value="Mu-transpos_C_2"/>
    <property type="match status" value="1"/>
</dbReference>
<evidence type="ECO:0000313" key="3">
    <source>
        <dbReference type="EMBL" id="CAB4983614.1"/>
    </source>
</evidence>
<evidence type="ECO:0000256" key="1">
    <source>
        <dbReference type="SAM" id="MobiDB-lite"/>
    </source>
</evidence>
<dbReference type="PANTHER" id="PTHR35004:SF7">
    <property type="entry name" value="INTEGRASE PROTEIN"/>
    <property type="match status" value="1"/>
</dbReference>
<protein>
    <submittedName>
        <fullName evidence="3">Unannotated protein</fullName>
    </submittedName>
</protein>
<dbReference type="InterPro" id="IPR054353">
    <property type="entry name" value="IstA-like_C"/>
</dbReference>
<dbReference type="GO" id="GO:0015074">
    <property type="term" value="P:DNA integration"/>
    <property type="evidence" value="ECO:0007669"/>
    <property type="project" value="InterPro"/>
</dbReference>
<dbReference type="PROSITE" id="PS50994">
    <property type="entry name" value="INTEGRASE"/>
    <property type="match status" value="1"/>
</dbReference>
<dbReference type="EMBL" id="CAFBOD010000019">
    <property type="protein sequence ID" value="CAB4983614.1"/>
    <property type="molecule type" value="Genomic_DNA"/>
</dbReference>
<evidence type="ECO:0000259" key="2">
    <source>
        <dbReference type="PROSITE" id="PS50994"/>
    </source>
</evidence>
<accession>A0A6J7N0P8</accession>
<proteinExistence type="predicted"/>
<feature type="region of interest" description="Disordered" evidence="1">
    <location>
        <begin position="1"/>
        <end position="37"/>
    </location>
</feature>